<proteinExistence type="inferred from homology"/>
<feature type="binding site" evidence="3">
    <location>
        <position position="164"/>
    </location>
    <ligand>
        <name>ATP</name>
        <dbReference type="ChEBI" id="CHEBI:30616"/>
    </ligand>
</feature>
<dbReference type="RefSeq" id="WP_342302578.1">
    <property type="nucleotide sequence ID" value="NZ_JBCEWA010000001.1"/>
</dbReference>
<evidence type="ECO:0000313" key="5">
    <source>
        <dbReference type="Proteomes" id="UP001398420"/>
    </source>
</evidence>
<comment type="similarity">
    <text evidence="3">Belongs to the TmcAL family.</text>
</comment>
<accession>A0ABU9LGW8</accession>
<comment type="caution">
    <text evidence="4">The sequence shown here is derived from an EMBL/GenBank/DDBJ whole genome shotgun (WGS) entry which is preliminary data.</text>
</comment>
<dbReference type="Pfam" id="PF05636">
    <property type="entry name" value="HIGH_NTase1"/>
    <property type="match status" value="1"/>
</dbReference>
<sequence>MIATGVIVEYNPFHNGHHYQVETARKETQADVLVAVMSGHFLQRGEPALLNKWQRAKMALQNGVDLVIELPYAFATGHATDFAYGGVTLLEALNCQSISFGSESGQIELFKSTYDAFEQHHEQTQQIIQEAVKKGLSYPQALQTAHEQIQSQTEHKLLDLAQPNNILGYHYYEQIQKHQYRLQATTVKRKGAGYHDNVDDRKTIASATGIRKALFETKQLETLEKFMPATAYDVLKGAQNYASWAQFYPFFRFTVLRMNPETLRQYVDVSEGIEFLFLEAAKEHATFEGFMKHVKSKRYTWTRLQRMMTHILVGYTKEQRAIFQTPSYIRVLGMTEKGQQYLSQEKKRLTLPLISRIPKKHDDMLALDLRATDLYMIGTGANTTRLDFQTPPIRL</sequence>
<dbReference type="Gene3D" id="3.40.50.620">
    <property type="entry name" value="HUPs"/>
    <property type="match status" value="1"/>
</dbReference>
<evidence type="ECO:0000313" key="4">
    <source>
        <dbReference type="EMBL" id="MEL5986958.1"/>
    </source>
</evidence>
<reference evidence="4 5" key="1">
    <citation type="submission" date="2024-04" db="EMBL/GenBank/DDBJ databases">
        <authorList>
            <person name="Wu Y.S."/>
            <person name="Zhang L."/>
        </authorList>
    </citation>
    <scope>NUCLEOTIDE SEQUENCE [LARGE SCALE GENOMIC DNA]</scope>
    <source>
        <strain evidence="4 5">KG-01</strain>
    </source>
</reference>
<comment type="function">
    <text evidence="3">Catalyzes the formation of N(4)-acetylcytidine (ac(4)C) at the wobble position of elongator tRNA(Met), using acetate and ATP as substrates. First activates an acetate ion to form acetyladenylate (Ac-AMP) and then transfers the acetyl group to tRNA to form ac(4)C34.</text>
</comment>
<evidence type="ECO:0000256" key="1">
    <source>
        <dbReference type="ARBA" id="ARBA00022598"/>
    </source>
</evidence>
<keyword evidence="3" id="KW-0067">ATP-binding</keyword>
<evidence type="ECO:0000256" key="2">
    <source>
        <dbReference type="ARBA" id="ARBA00022694"/>
    </source>
</evidence>
<comment type="catalytic activity">
    <reaction evidence="3">
        <text>cytidine(34) in elongator tRNA(Met) + acetate + ATP = N(4)-acetylcytidine(34) in elongator tRNA(Met) + AMP + diphosphate</text>
        <dbReference type="Rhea" id="RHEA:58144"/>
        <dbReference type="Rhea" id="RHEA-COMP:10693"/>
        <dbReference type="Rhea" id="RHEA-COMP:10694"/>
        <dbReference type="ChEBI" id="CHEBI:30089"/>
        <dbReference type="ChEBI" id="CHEBI:30616"/>
        <dbReference type="ChEBI" id="CHEBI:33019"/>
        <dbReference type="ChEBI" id="CHEBI:74900"/>
        <dbReference type="ChEBI" id="CHEBI:82748"/>
        <dbReference type="ChEBI" id="CHEBI:456215"/>
    </reaction>
</comment>
<comment type="caution">
    <text evidence="3">Lacks conserved residue(s) required for the propagation of feature annotation.</text>
</comment>
<feature type="binding site" evidence="3">
    <location>
        <begin position="7"/>
        <end position="20"/>
    </location>
    <ligand>
        <name>ATP</name>
        <dbReference type="ChEBI" id="CHEBI:30616"/>
    </ligand>
</feature>
<dbReference type="InterPro" id="IPR014729">
    <property type="entry name" value="Rossmann-like_a/b/a_fold"/>
</dbReference>
<keyword evidence="2 3" id="KW-0819">tRNA processing</keyword>
<dbReference type="HAMAP" id="MF_01539">
    <property type="entry name" value="TmcAL"/>
    <property type="match status" value="1"/>
</dbReference>
<keyword evidence="3" id="KW-0820">tRNA-binding</keyword>
<dbReference type="PANTHER" id="PTHR37825:SF1">
    <property type="entry name" value="TRNA(MET) CYTIDINE ACETATE LIGASE"/>
    <property type="match status" value="1"/>
</dbReference>
<dbReference type="NCBIfam" id="NF010191">
    <property type="entry name" value="PRK13670.1"/>
    <property type="match status" value="1"/>
</dbReference>
<keyword evidence="1 3" id="KW-0436">Ligase</keyword>
<dbReference type="PANTHER" id="PTHR37825">
    <property type="entry name" value="TRNA(MET) CYTIDINE ACETATE LIGASE"/>
    <property type="match status" value="1"/>
</dbReference>
<feature type="binding site" evidence="3">
    <location>
        <position position="189"/>
    </location>
    <ligand>
        <name>ATP</name>
        <dbReference type="ChEBI" id="CHEBI:30616"/>
    </ligand>
</feature>
<organism evidence="4 5">
    <name type="scientific">Kurthia gibsonii</name>
    <dbReference type="NCBI Taxonomy" id="33946"/>
    <lineage>
        <taxon>Bacteria</taxon>
        <taxon>Bacillati</taxon>
        <taxon>Bacillota</taxon>
        <taxon>Bacilli</taxon>
        <taxon>Bacillales</taxon>
        <taxon>Caryophanaceae</taxon>
        <taxon>Kurthia</taxon>
    </lineage>
</organism>
<protein>
    <recommendedName>
        <fullName evidence="3">tRNA(Met) cytidine acetate ligase</fullName>
        <ecNumber evidence="3">6.3.4.-</ecNumber>
    </recommendedName>
</protein>
<keyword evidence="5" id="KW-1185">Reference proteome</keyword>
<dbReference type="Proteomes" id="UP001398420">
    <property type="component" value="Unassembled WGS sequence"/>
</dbReference>
<keyword evidence="3" id="KW-0547">Nucleotide-binding</keyword>
<evidence type="ECO:0000256" key="3">
    <source>
        <dbReference type="HAMAP-Rule" id="MF_01539"/>
    </source>
</evidence>
<keyword evidence="3" id="KW-0963">Cytoplasm</keyword>
<gene>
    <name evidence="3" type="primary">tmcAL</name>
    <name evidence="4" type="ORF">AAF454_00815</name>
</gene>
<comment type="subcellular location">
    <subcellularLocation>
        <location evidence="3">Cytoplasm</location>
    </subcellularLocation>
</comment>
<dbReference type="SUPFAM" id="SSF52374">
    <property type="entry name" value="Nucleotidylyl transferase"/>
    <property type="match status" value="1"/>
</dbReference>
<dbReference type="EC" id="6.3.4.-" evidence="3"/>
<dbReference type="EMBL" id="JBCEWA010000001">
    <property type="protein sequence ID" value="MEL5986958.1"/>
    <property type="molecule type" value="Genomic_DNA"/>
</dbReference>
<keyword evidence="3" id="KW-0694">RNA-binding</keyword>
<dbReference type="InterPro" id="IPR008513">
    <property type="entry name" value="tRNA(Met)_cyd_acetate_ligase"/>
</dbReference>
<feature type="binding site" evidence="3">
    <location>
        <position position="101"/>
    </location>
    <ligand>
        <name>ATP</name>
        <dbReference type="ChEBI" id="CHEBI:30616"/>
    </ligand>
</feature>
<name>A0ABU9LGW8_9BACL</name>